<protein>
    <submittedName>
        <fullName evidence="5">IGFBP N-terminal domain-containing protein</fullName>
    </submittedName>
</protein>
<dbReference type="Proteomes" id="UP000046393">
    <property type="component" value="Unplaced"/>
</dbReference>
<dbReference type="SUPFAM" id="SSF57184">
    <property type="entry name" value="Growth factor receptor domain"/>
    <property type="match status" value="1"/>
</dbReference>
<evidence type="ECO:0000256" key="1">
    <source>
        <dbReference type="ARBA" id="ARBA00023157"/>
    </source>
</evidence>
<feature type="signal peptide" evidence="2">
    <location>
        <begin position="1"/>
        <end position="26"/>
    </location>
</feature>
<feature type="chain" id="PRO_5005893198" evidence="2">
    <location>
        <begin position="27"/>
        <end position="193"/>
    </location>
</feature>
<name>A0A0N5AKX2_9BILA</name>
<dbReference type="WBParaSite" id="SMUV_0000516001-mRNA-1">
    <property type="protein sequence ID" value="SMUV_0000516001-mRNA-1"/>
    <property type="gene ID" value="SMUV_0000516001"/>
</dbReference>
<sequence length="193" mass="21815">MIAVRARQRYALLLFIILTLLLQCLCRPVTVFRFNGTTLDDAAVLSDFTLTTTTLTSWIPSLIYKTNFDEPQLHQKPINIVETDNNGISVKLCQEKCTNVKCNDVSYCKKTVRDKCDCCSICIREINETCGTNIGICEQPLVCHIDEIDNNTAGICIGKQHTLLLTHFTLLRTFRITVLLLYSMYQVLTAISV</sequence>
<evidence type="ECO:0000256" key="2">
    <source>
        <dbReference type="SAM" id="SignalP"/>
    </source>
</evidence>
<keyword evidence="2" id="KW-0732">Signal</keyword>
<evidence type="ECO:0000313" key="5">
    <source>
        <dbReference type="WBParaSite" id="SMUV_0000516001-mRNA-1"/>
    </source>
</evidence>
<dbReference type="InterPro" id="IPR009030">
    <property type="entry name" value="Growth_fac_rcpt_cys_sf"/>
</dbReference>
<evidence type="ECO:0000313" key="4">
    <source>
        <dbReference type="Proteomes" id="UP000046393"/>
    </source>
</evidence>
<evidence type="ECO:0000259" key="3">
    <source>
        <dbReference type="SMART" id="SM00121"/>
    </source>
</evidence>
<accession>A0A0N5AKX2</accession>
<organism evidence="4 5">
    <name type="scientific">Syphacia muris</name>
    <dbReference type="NCBI Taxonomy" id="451379"/>
    <lineage>
        <taxon>Eukaryota</taxon>
        <taxon>Metazoa</taxon>
        <taxon>Ecdysozoa</taxon>
        <taxon>Nematoda</taxon>
        <taxon>Chromadorea</taxon>
        <taxon>Rhabditida</taxon>
        <taxon>Spirurina</taxon>
        <taxon>Oxyuridomorpha</taxon>
        <taxon>Oxyuroidea</taxon>
        <taxon>Oxyuridae</taxon>
        <taxon>Syphacia</taxon>
    </lineage>
</organism>
<keyword evidence="4" id="KW-1185">Reference proteome</keyword>
<keyword evidence="1" id="KW-1015">Disulfide bond</keyword>
<dbReference type="AlphaFoldDB" id="A0A0N5AKX2"/>
<dbReference type="InterPro" id="IPR000867">
    <property type="entry name" value="IGFBP-like"/>
</dbReference>
<reference evidence="5" key="1">
    <citation type="submission" date="2017-02" db="UniProtKB">
        <authorList>
            <consortium name="WormBaseParasite"/>
        </authorList>
    </citation>
    <scope>IDENTIFICATION</scope>
</reference>
<feature type="domain" description="IGFBP N-terminal" evidence="3">
    <location>
        <begin position="91"/>
        <end position="158"/>
    </location>
</feature>
<dbReference type="SMART" id="SM00121">
    <property type="entry name" value="IB"/>
    <property type="match status" value="1"/>
</dbReference>
<dbReference type="GO" id="GO:0005576">
    <property type="term" value="C:extracellular region"/>
    <property type="evidence" value="ECO:0007669"/>
    <property type="project" value="InterPro"/>
</dbReference>
<dbReference type="Gene3D" id="4.10.40.20">
    <property type="match status" value="1"/>
</dbReference>
<proteinExistence type="predicted"/>